<keyword evidence="2" id="KW-1185">Reference proteome</keyword>
<evidence type="ECO:0000313" key="1">
    <source>
        <dbReference type="EnsemblPlants" id="AVESA.00010b.r2.UnG1409270.1.CDS"/>
    </source>
</evidence>
<dbReference type="Proteomes" id="UP001732700">
    <property type="component" value="Unassembled WGS sequence"/>
</dbReference>
<accession>A0ACD6ALP8</accession>
<proteinExistence type="predicted"/>
<reference evidence="1" key="1">
    <citation type="submission" date="2025-09" db="UniProtKB">
        <authorList>
            <consortium name="EnsemblPlants"/>
        </authorList>
    </citation>
    <scope>IDENTIFICATION</scope>
</reference>
<organism evidence="1 2">
    <name type="scientific">Avena sativa</name>
    <name type="common">Oat</name>
    <dbReference type="NCBI Taxonomy" id="4498"/>
    <lineage>
        <taxon>Eukaryota</taxon>
        <taxon>Viridiplantae</taxon>
        <taxon>Streptophyta</taxon>
        <taxon>Embryophyta</taxon>
        <taxon>Tracheophyta</taxon>
        <taxon>Spermatophyta</taxon>
        <taxon>Magnoliopsida</taxon>
        <taxon>Liliopsida</taxon>
        <taxon>Poales</taxon>
        <taxon>Poaceae</taxon>
        <taxon>BOP clade</taxon>
        <taxon>Pooideae</taxon>
        <taxon>Poodae</taxon>
        <taxon>Poeae</taxon>
        <taxon>Poeae Chloroplast Group 1 (Aveneae type)</taxon>
        <taxon>Aveninae</taxon>
        <taxon>Avena</taxon>
    </lineage>
</organism>
<name>A0ACD6ALP8_AVESA</name>
<sequence length="187" mass="21199">MASILDSLVGSCTKKLQKIITEEVVRILGVKEDLKELQKTMSRIQCFLNDAEKRWMEESAVNNWLGELRDAMYSADEIIDLARSEGGKLLAERHSSSRNSTKCGGISLFTCIPSLQKRHKIAIKIRDFNAELENISEQGERFLKLQHMHPTAEVPTVKHMRTSPLVEPNLVGKETLHACKRLVEMVL</sequence>
<protein>
    <submittedName>
        <fullName evidence="1">Uncharacterized protein</fullName>
    </submittedName>
</protein>
<evidence type="ECO:0000313" key="2">
    <source>
        <dbReference type="Proteomes" id="UP001732700"/>
    </source>
</evidence>
<dbReference type="EnsemblPlants" id="AVESA.00010b.r2.UnG1409270.1">
    <property type="protein sequence ID" value="AVESA.00010b.r2.UnG1409270.1.CDS"/>
    <property type="gene ID" value="AVESA.00010b.r2.UnG1409270"/>
</dbReference>